<comment type="similarity">
    <text evidence="1">Belongs to the archaeal 6-HMPDK family.</text>
</comment>
<dbReference type="Pfam" id="PF01973">
    <property type="entry name" value="MptE-like"/>
    <property type="match status" value="1"/>
</dbReference>
<dbReference type="GO" id="GO:0003848">
    <property type="term" value="F:2-amino-4-hydroxy-6-hydroxymethyldihydropteridine diphosphokinase activity"/>
    <property type="evidence" value="ECO:0007669"/>
    <property type="project" value="UniProtKB-UniRule"/>
</dbReference>
<dbReference type="EC" id="2.7.6.3" evidence="1"/>
<keyword evidence="1" id="KW-0418">Kinase</keyword>
<dbReference type="GO" id="GO:0016301">
    <property type="term" value="F:kinase activity"/>
    <property type="evidence" value="ECO:0007669"/>
    <property type="project" value="UniProtKB-KW"/>
</dbReference>
<dbReference type="GO" id="GO:0000287">
    <property type="term" value="F:magnesium ion binding"/>
    <property type="evidence" value="ECO:0007669"/>
    <property type="project" value="UniProtKB-UniRule"/>
</dbReference>
<gene>
    <name evidence="1" type="primary">mptE</name>
    <name evidence="4" type="ORF">HZS55_00715</name>
</gene>
<dbReference type="HAMAP" id="MF_02131">
    <property type="entry name" value="HMPDK_arch"/>
    <property type="match status" value="1"/>
</dbReference>
<dbReference type="GO" id="GO:0046654">
    <property type="term" value="P:tetrahydrofolate biosynthetic process"/>
    <property type="evidence" value="ECO:0007669"/>
    <property type="project" value="UniProtKB-UniRule"/>
</dbReference>
<evidence type="ECO:0000256" key="1">
    <source>
        <dbReference type="HAMAP-Rule" id="MF_02131"/>
    </source>
</evidence>
<accession>A0A7D5P3K3</accession>
<keyword evidence="1" id="KW-0547">Nucleotide-binding</keyword>
<evidence type="ECO:0000259" key="3">
    <source>
        <dbReference type="Pfam" id="PF01973"/>
    </source>
</evidence>
<dbReference type="KEGG" id="hrr:HZS55_00715"/>
<evidence type="ECO:0000256" key="2">
    <source>
        <dbReference type="SAM" id="MobiDB-lite"/>
    </source>
</evidence>
<dbReference type="EMBL" id="CP058910">
    <property type="protein sequence ID" value="QLH79877.1"/>
    <property type="molecule type" value="Genomic_DNA"/>
</dbReference>
<dbReference type="PANTHER" id="PTHR39648">
    <property type="entry name" value="6-HYDROXYMETHYL-7,8-DIHYDROPTERIN PYROPHOSPHOKINASE"/>
    <property type="match status" value="1"/>
</dbReference>
<comment type="catalytic activity">
    <reaction evidence="1">
        <text>6-hydroxymethyl-7,8-dihydropterin + ATP = (7,8-dihydropterin-6-yl)methyl diphosphate + AMP + H(+)</text>
        <dbReference type="Rhea" id="RHEA:11412"/>
        <dbReference type="ChEBI" id="CHEBI:15378"/>
        <dbReference type="ChEBI" id="CHEBI:30616"/>
        <dbReference type="ChEBI" id="CHEBI:44841"/>
        <dbReference type="ChEBI" id="CHEBI:72950"/>
        <dbReference type="ChEBI" id="CHEBI:456215"/>
        <dbReference type="EC" id="2.7.6.3"/>
    </reaction>
</comment>
<feature type="compositionally biased region" description="Basic and acidic residues" evidence="2">
    <location>
        <begin position="1"/>
        <end position="15"/>
    </location>
</feature>
<dbReference type="Proteomes" id="UP000509667">
    <property type="component" value="Chromosome"/>
</dbReference>
<feature type="region of interest" description="Disordered" evidence="2">
    <location>
        <begin position="1"/>
        <end position="55"/>
    </location>
</feature>
<keyword evidence="1" id="KW-0067">ATP-binding</keyword>
<proteinExistence type="inferred from homology"/>
<keyword evidence="1" id="KW-0460">Magnesium</keyword>
<comment type="function">
    <text evidence="1">Catalyzes the transfer of diphosphate from ATP to 6-hydroxymethyl-7,8-dihydropterin (6-HMD), leading to 6-hydroxymethyl-7,8-dihydropterin diphosphate (6-HMDP).</text>
</comment>
<evidence type="ECO:0000313" key="4">
    <source>
        <dbReference type="EMBL" id="QLH79877.1"/>
    </source>
</evidence>
<organism evidence="4 5">
    <name type="scientific">Halosimplex rubrum</name>
    <dbReference type="NCBI Taxonomy" id="869889"/>
    <lineage>
        <taxon>Archaea</taxon>
        <taxon>Methanobacteriati</taxon>
        <taxon>Methanobacteriota</taxon>
        <taxon>Stenosarchaea group</taxon>
        <taxon>Halobacteria</taxon>
        <taxon>Halobacteriales</taxon>
        <taxon>Haloarculaceae</taxon>
        <taxon>Halosimplex</taxon>
    </lineage>
</organism>
<comment type="pathway">
    <text evidence="1">Cofactor biosynthesis; tetrahydrofolate biosynthesis; 2-amino-4-hydroxy-6-hydroxymethyl-7,8-dihydropteridine diphosphate from 7,8-dihydroneopterin triphosphate: step 4/4.</text>
</comment>
<dbReference type="AlphaFoldDB" id="A0A7D5P3K3"/>
<keyword evidence="1" id="KW-0808">Transferase</keyword>
<dbReference type="InterPro" id="IPR002826">
    <property type="entry name" value="MptE-like"/>
</dbReference>
<feature type="domain" description="6-hydroxymethylpterin diphosphokinase MptE-like" evidence="3">
    <location>
        <begin position="61"/>
        <end position="198"/>
    </location>
</feature>
<dbReference type="InterPro" id="IPR027510">
    <property type="entry name" value="HMPDK_MptE"/>
</dbReference>
<keyword evidence="1" id="KW-0289">Folate biosynthesis</keyword>
<sequence>MGFDRGGDERARDLLADLVSDGAGGGEGDPGRGAPASDGDGDPSRRTGEDAPPLALADLDFGGETVAVVGAGPSLSDELGVVRAADNVVAASDAATVVRAAGLPVDCMVTDLDEQGDVARELTAEGTPVAVHAHGDNRPALRERVPRLAVEWVLPTTQAAPAGPVVNTGGFTDGDRAAFLADHCGAGELVFAGWDFDDPDVDPLKARKLAWAERLLRWLEIRRGDRFAVLDGRRDGIDESALPV</sequence>
<name>A0A7D5P3K3_9EURY</name>
<dbReference type="GO" id="GO:0005524">
    <property type="term" value="F:ATP binding"/>
    <property type="evidence" value="ECO:0007669"/>
    <property type="project" value="UniProtKB-UniRule"/>
</dbReference>
<dbReference type="PANTHER" id="PTHR39648:SF1">
    <property type="entry name" value="6-HYDROXYMETHYL-7,8-DIHYDROPTERIN PYROPHOSPHOKINASE"/>
    <property type="match status" value="1"/>
</dbReference>
<evidence type="ECO:0000313" key="5">
    <source>
        <dbReference type="Proteomes" id="UP000509667"/>
    </source>
</evidence>
<reference evidence="4 5" key="1">
    <citation type="submission" date="2020-07" db="EMBL/GenBank/DDBJ databases">
        <title>Halosimplex pelagicum sp. nov. and Halosimplex rubrum sp. nov., isolated from salted brown alga Laminaria, and emended description of the genus Halosimplex.</title>
        <authorList>
            <person name="Cui H."/>
        </authorList>
    </citation>
    <scope>NUCLEOTIDE SEQUENCE [LARGE SCALE GENOMIC DNA]</scope>
    <source>
        <strain evidence="4 5">R27</strain>
    </source>
</reference>
<keyword evidence="5" id="KW-1185">Reference proteome</keyword>
<comment type="cofactor">
    <cofactor evidence="1">
        <name>Mg(2+)</name>
        <dbReference type="ChEBI" id="CHEBI:18420"/>
    </cofactor>
</comment>
<protein>
    <recommendedName>
        <fullName evidence="1">6-hydroxymethyl-7,8-dihydropterin pyrophosphokinase</fullName>
        <shortName evidence="1">HPPK</shortName>
        <ecNumber evidence="1">2.7.6.3</ecNumber>
    </recommendedName>
    <alternativeName>
        <fullName evidence="1">2-amino-4-hydroxy-6-hydroxymethyldihydropteridine pyrophosphokinase</fullName>
    </alternativeName>
    <alternativeName>
        <fullName evidence="1">6-hydroxymethyl-7,8-dihydropterin diphosphokinase</fullName>
        <shortName evidence="1">6-HMPDK</shortName>
    </alternativeName>
    <alternativeName>
        <fullName evidence="1">7,8-dihydro-6-hydroxymethylpterin diphosphokinase</fullName>
    </alternativeName>
    <alternativeName>
        <fullName evidence="1">7,8-dihydro-6-hydroxymethylpterin pyrophosphokinase</fullName>
        <shortName evidence="1">PPPK</shortName>
    </alternativeName>
</protein>
<dbReference type="GO" id="GO:0046656">
    <property type="term" value="P:folic acid biosynthetic process"/>
    <property type="evidence" value="ECO:0007669"/>
    <property type="project" value="UniProtKB-KW"/>
</dbReference>